<dbReference type="AlphaFoldDB" id="A0A4Y6UTW6"/>
<keyword evidence="3" id="KW-1185">Reference proteome</keyword>
<name>A0A4Y6UTW6_SACBS</name>
<dbReference type="Proteomes" id="UP000316968">
    <property type="component" value="Chromosome"/>
</dbReference>
<evidence type="ECO:0008006" key="4">
    <source>
        <dbReference type="Google" id="ProtNLM"/>
    </source>
</evidence>
<gene>
    <name evidence="2" type="ORF">FFV09_09995</name>
</gene>
<dbReference type="OrthoDB" id="2973409at2"/>
<feature type="chain" id="PRO_5039170240" description="DUF4352 domain-containing protein" evidence="1">
    <location>
        <begin position="28"/>
        <end position="139"/>
    </location>
</feature>
<protein>
    <recommendedName>
        <fullName evidence="4">DUF4352 domain-containing protein</fullName>
    </recommendedName>
</protein>
<keyword evidence="1" id="KW-0732">Signal</keyword>
<dbReference type="KEGG" id="saca:FFV09_09995"/>
<evidence type="ECO:0000256" key="1">
    <source>
        <dbReference type="SAM" id="SignalP"/>
    </source>
</evidence>
<organism evidence="2 3">
    <name type="scientific">Saccharibacillus brassicae</name>
    <dbReference type="NCBI Taxonomy" id="2583377"/>
    <lineage>
        <taxon>Bacteria</taxon>
        <taxon>Bacillati</taxon>
        <taxon>Bacillota</taxon>
        <taxon>Bacilli</taxon>
        <taxon>Bacillales</taxon>
        <taxon>Paenibacillaceae</taxon>
        <taxon>Saccharibacillus</taxon>
    </lineage>
</organism>
<accession>A0A4Y6UTW6</accession>
<evidence type="ECO:0000313" key="3">
    <source>
        <dbReference type="Proteomes" id="UP000316968"/>
    </source>
</evidence>
<feature type="signal peptide" evidence="1">
    <location>
        <begin position="1"/>
        <end position="27"/>
    </location>
</feature>
<sequence length="139" mass="15623">MYNTKSIVTWIAALALCLGEGMYVAQAGVQEEESQRYIAVSEFKGYTAFTDEFNTESKHGKYLDITVENTSDTPVFISVDANAAPFIENYKLTGKSKKTIHIEDLIHNGLSSDFSIYIYNKNGKQYALNVTALQFQDRN</sequence>
<evidence type="ECO:0000313" key="2">
    <source>
        <dbReference type="EMBL" id="QDH21153.1"/>
    </source>
</evidence>
<dbReference type="EMBL" id="CP041217">
    <property type="protein sequence ID" value="QDH21153.1"/>
    <property type="molecule type" value="Genomic_DNA"/>
</dbReference>
<proteinExistence type="predicted"/>
<dbReference type="RefSeq" id="WP_141447700.1">
    <property type="nucleotide sequence ID" value="NZ_CP041217.1"/>
</dbReference>
<reference evidence="2 3" key="1">
    <citation type="submission" date="2019-06" db="EMBL/GenBank/DDBJ databases">
        <title>Saccharibacillus brassicae sp. nov., an endophytic bacterium isolated from Chinese cabbage seeds (Brassica pekinensis).</title>
        <authorList>
            <person name="Jiang L."/>
            <person name="Lee J."/>
            <person name="Kim S.W."/>
        </authorList>
    </citation>
    <scope>NUCLEOTIDE SEQUENCE [LARGE SCALE GENOMIC DNA]</scope>
    <source>
        <strain evidence="3">KCTC 43072 / ATSA2</strain>
    </source>
</reference>